<keyword evidence="2" id="KW-1185">Reference proteome</keyword>
<accession>A0AA85J4T8</accession>
<feature type="transmembrane region" description="Helical" evidence="1">
    <location>
        <begin position="166"/>
        <end position="187"/>
    </location>
</feature>
<feature type="transmembrane region" description="Helical" evidence="1">
    <location>
        <begin position="58"/>
        <end position="78"/>
    </location>
</feature>
<feature type="transmembrane region" description="Helical" evidence="1">
    <location>
        <begin position="21"/>
        <end position="46"/>
    </location>
</feature>
<keyword evidence="1" id="KW-0812">Transmembrane</keyword>
<proteinExistence type="predicted"/>
<feature type="transmembrane region" description="Helical" evidence="1">
    <location>
        <begin position="142"/>
        <end position="160"/>
    </location>
</feature>
<organism evidence="2 3">
    <name type="scientific">Trichobilharzia regenti</name>
    <name type="common">Nasal bird schistosome</name>
    <dbReference type="NCBI Taxonomy" id="157069"/>
    <lineage>
        <taxon>Eukaryota</taxon>
        <taxon>Metazoa</taxon>
        <taxon>Spiralia</taxon>
        <taxon>Lophotrochozoa</taxon>
        <taxon>Platyhelminthes</taxon>
        <taxon>Trematoda</taxon>
        <taxon>Digenea</taxon>
        <taxon>Strigeidida</taxon>
        <taxon>Schistosomatoidea</taxon>
        <taxon>Schistosomatidae</taxon>
        <taxon>Trichobilharzia</taxon>
    </lineage>
</organism>
<protein>
    <submittedName>
        <fullName evidence="3">Uncharacterized protein</fullName>
    </submittedName>
</protein>
<sequence length="188" mass="21104">MVVLNAFTYKNEKVQREPASFYIWFFVDLIITILITVSAIVLITQVSAVCRFFKDHDYVIYILYSVGAILLFLCVFVTNFQSKYIPLRILLGMVVALWSVSFATEFESVQITFVFISLGVTTAVTITAIILAFMLPPLNDKGFVVFTGISMLLAVSAIIVKICCYLITQNTQVFCIVAAILIGLFIFF</sequence>
<evidence type="ECO:0000313" key="3">
    <source>
        <dbReference type="WBParaSite" id="TREG1_126400.1"/>
    </source>
</evidence>
<reference evidence="3" key="2">
    <citation type="submission" date="2023-11" db="UniProtKB">
        <authorList>
            <consortium name="WormBaseParasite"/>
        </authorList>
    </citation>
    <scope>IDENTIFICATION</scope>
</reference>
<feature type="transmembrane region" description="Helical" evidence="1">
    <location>
        <begin position="85"/>
        <end position="103"/>
    </location>
</feature>
<keyword evidence="1" id="KW-1133">Transmembrane helix</keyword>
<dbReference type="WBParaSite" id="TREG1_126400.1">
    <property type="protein sequence ID" value="TREG1_126400.1"/>
    <property type="gene ID" value="TREG1_126400"/>
</dbReference>
<name>A0AA85J4T8_TRIRE</name>
<dbReference type="AlphaFoldDB" id="A0AA85J4T8"/>
<evidence type="ECO:0000256" key="1">
    <source>
        <dbReference type="SAM" id="Phobius"/>
    </source>
</evidence>
<feature type="transmembrane region" description="Helical" evidence="1">
    <location>
        <begin position="109"/>
        <end position="135"/>
    </location>
</feature>
<reference evidence="2" key="1">
    <citation type="submission" date="2022-06" db="EMBL/GenBank/DDBJ databases">
        <authorList>
            <person name="Berger JAMES D."/>
            <person name="Berger JAMES D."/>
        </authorList>
    </citation>
    <scope>NUCLEOTIDE SEQUENCE [LARGE SCALE GENOMIC DNA]</scope>
</reference>
<evidence type="ECO:0000313" key="2">
    <source>
        <dbReference type="Proteomes" id="UP000050795"/>
    </source>
</evidence>
<keyword evidence="1" id="KW-0472">Membrane</keyword>
<dbReference type="Proteomes" id="UP000050795">
    <property type="component" value="Unassembled WGS sequence"/>
</dbReference>